<gene>
    <name evidence="5" type="ORF">ACFP2T_27480</name>
</gene>
<dbReference type="Pfam" id="PF00392">
    <property type="entry name" value="GntR"/>
    <property type="match status" value="1"/>
</dbReference>
<dbReference type="CDD" id="cd07377">
    <property type="entry name" value="WHTH_GntR"/>
    <property type="match status" value="1"/>
</dbReference>
<keyword evidence="1" id="KW-0805">Transcription regulation</keyword>
<dbReference type="InterPro" id="IPR011711">
    <property type="entry name" value="GntR_C"/>
</dbReference>
<dbReference type="SUPFAM" id="SSF46785">
    <property type="entry name" value="Winged helix' DNA-binding domain"/>
    <property type="match status" value="1"/>
</dbReference>
<dbReference type="Pfam" id="PF07729">
    <property type="entry name" value="FCD"/>
    <property type="match status" value="1"/>
</dbReference>
<dbReference type="PANTHER" id="PTHR43537">
    <property type="entry name" value="TRANSCRIPTIONAL REGULATOR, GNTR FAMILY"/>
    <property type="match status" value="1"/>
</dbReference>
<evidence type="ECO:0000256" key="3">
    <source>
        <dbReference type="ARBA" id="ARBA00023163"/>
    </source>
</evidence>
<dbReference type="PROSITE" id="PS50949">
    <property type="entry name" value="HTH_GNTR"/>
    <property type="match status" value="1"/>
</dbReference>
<accession>A0ABW1KF93</accession>
<organism evidence="5 6">
    <name type="scientific">Plantactinospora solaniradicis</name>
    <dbReference type="NCBI Taxonomy" id="1723736"/>
    <lineage>
        <taxon>Bacteria</taxon>
        <taxon>Bacillati</taxon>
        <taxon>Actinomycetota</taxon>
        <taxon>Actinomycetes</taxon>
        <taxon>Micromonosporales</taxon>
        <taxon>Micromonosporaceae</taxon>
        <taxon>Plantactinospora</taxon>
    </lineage>
</organism>
<keyword evidence="3" id="KW-0804">Transcription</keyword>
<dbReference type="InterPro" id="IPR000524">
    <property type="entry name" value="Tscrpt_reg_HTH_GntR"/>
</dbReference>
<dbReference type="SUPFAM" id="SSF48008">
    <property type="entry name" value="GntR ligand-binding domain-like"/>
    <property type="match status" value="1"/>
</dbReference>
<dbReference type="InterPro" id="IPR036388">
    <property type="entry name" value="WH-like_DNA-bd_sf"/>
</dbReference>
<proteinExistence type="predicted"/>
<name>A0ABW1KF93_9ACTN</name>
<sequence>MDNDVPSPLPARSNLKDEVARHLRDLILSGVLRPGERLDQDGIAAELRTSRLPVREALITLQVEGLVENIARRGSFVARLEPQDISDHYEMYGLLSGLAAGRAAESPDSRRLVDQLAGICDEMRAATDPRERDRLNFAFHQAINKAGSSGRLRAVLRMLSNSMPTYFFAHASGSPDPDRAREWEAAALDEHDLIVAALRTRDSRAASEATANHFRRTGRQAVERLWAAGLWPDTDETP</sequence>
<dbReference type="EMBL" id="JBHSPR010000023">
    <property type="protein sequence ID" value="MFC6019927.1"/>
    <property type="molecule type" value="Genomic_DNA"/>
</dbReference>
<comment type="caution">
    <text evidence="5">The sequence shown here is derived from an EMBL/GenBank/DDBJ whole genome shotgun (WGS) entry which is preliminary data.</text>
</comment>
<dbReference type="PANTHER" id="PTHR43537:SF45">
    <property type="entry name" value="GNTR FAMILY REGULATORY PROTEIN"/>
    <property type="match status" value="1"/>
</dbReference>
<dbReference type="SMART" id="SM00895">
    <property type="entry name" value="FCD"/>
    <property type="match status" value="1"/>
</dbReference>
<evidence type="ECO:0000259" key="4">
    <source>
        <dbReference type="PROSITE" id="PS50949"/>
    </source>
</evidence>
<dbReference type="Gene3D" id="1.10.10.10">
    <property type="entry name" value="Winged helix-like DNA-binding domain superfamily/Winged helix DNA-binding domain"/>
    <property type="match status" value="1"/>
</dbReference>
<evidence type="ECO:0000313" key="5">
    <source>
        <dbReference type="EMBL" id="MFC6019927.1"/>
    </source>
</evidence>
<evidence type="ECO:0000256" key="1">
    <source>
        <dbReference type="ARBA" id="ARBA00023015"/>
    </source>
</evidence>
<keyword evidence="6" id="KW-1185">Reference proteome</keyword>
<dbReference type="SMART" id="SM00345">
    <property type="entry name" value="HTH_GNTR"/>
    <property type="match status" value="1"/>
</dbReference>
<protein>
    <submittedName>
        <fullName evidence="5">GntR family transcriptional regulator</fullName>
    </submittedName>
</protein>
<reference evidence="6" key="1">
    <citation type="journal article" date="2019" name="Int. J. Syst. Evol. Microbiol.">
        <title>The Global Catalogue of Microorganisms (GCM) 10K type strain sequencing project: providing services to taxonomists for standard genome sequencing and annotation.</title>
        <authorList>
            <consortium name="The Broad Institute Genomics Platform"/>
            <consortium name="The Broad Institute Genome Sequencing Center for Infectious Disease"/>
            <person name="Wu L."/>
            <person name="Ma J."/>
        </authorList>
    </citation>
    <scope>NUCLEOTIDE SEQUENCE [LARGE SCALE GENOMIC DNA]</scope>
    <source>
        <strain evidence="6">ZS-35-S2</strain>
    </source>
</reference>
<dbReference type="Gene3D" id="1.20.120.530">
    <property type="entry name" value="GntR ligand-binding domain-like"/>
    <property type="match status" value="1"/>
</dbReference>
<dbReference type="InterPro" id="IPR036390">
    <property type="entry name" value="WH_DNA-bd_sf"/>
</dbReference>
<dbReference type="RefSeq" id="WP_377426453.1">
    <property type="nucleotide sequence ID" value="NZ_JBHSPR010000023.1"/>
</dbReference>
<dbReference type="Proteomes" id="UP001596203">
    <property type="component" value="Unassembled WGS sequence"/>
</dbReference>
<evidence type="ECO:0000256" key="2">
    <source>
        <dbReference type="ARBA" id="ARBA00023125"/>
    </source>
</evidence>
<feature type="domain" description="HTH gntR-type" evidence="4">
    <location>
        <begin position="13"/>
        <end position="80"/>
    </location>
</feature>
<keyword evidence="2" id="KW-0238">DNA-binding</keyword>
<dbReference type="InterPro" id="IPR008920">
    <property type="entry name" value="TF_FadR/GntR_C"/>
</dbReference>
<evidence type="ECO:0000313" key="6">
    <source>
        <dbReference type="Proteomes" id="UP001596203"/>
    </source>
</evidence>